<evidence type="ECO:0000256" key="1">
    <source>
        <dbReference type="SAM" id="Phobius"/>
    </source>
</evidence>
<organism evidence="2 3">
    <name type="scientific">Mytilus galloprovincialis</name>
    <name type="common">Mediterranean mussel</name>
    <dbReference type="NCBI Taxonomy" id="29158"/>
    <lineage>
        <taxon>Eukaryota</taxon>
        <taxon>Metazoa</taxon>
        <taxon>Spiralia</taxon>
        <taxon>Lophotrochozoa</taxon>
        <taxon>Mollusca</taxon>
        <taxon>Bivalvia</taxon>
        <taxon>Autobranchia</taxon>
        <taxon>Pteriomorphia</taxon>
        <taxon>Mytilida</taxon>
        <taxon>Mytiloidea</taxon>
        <taxon>Mytilidae</taxon>
        <taxon>Mytilinae</taxon>
        <taxon>Mytilus</taxon>
    </lineage>
</organism>
<dbReference type="Proteomes" id="UP000596742">
    <property type="component" value="Unassembled WGS sequence"/>
</dbReference>
<keyword evidence="3" id="KW-1185">Reference proteome</keyword>
<keyword evidence="1" id="KW-0812">Transmembrane</keyword>
<sequence>MTTPEKSENILFTYVIVLPGNTSGKNNGRLPMGFMYILTDGRMAFTEYEYKRLVTRKADGSSDFEIQMKESIVLDSTIVYILIVAVSFGWNNYNHKACIKMIDIDSGETTYTIDKKSRVYGIVCVDDNLGLSPNGIYKIDNNTNVESVISKAIYLCR</sequence>
<gene>
    <name evidence="2" type="ORF">MGAL_10B035069</name>
</gene>
<comment type="caution">
    <text evidence="2">The sequence shown here is derived from an EMBL/GenBank/DDBJ whole genome shotgun (WGS) entry which is preliminary data.</text>
</comment>
<evidence type="ECO:0000313" key="3">
    <source>
        <dbReference type="Proteomes" id="UP000596742"/>
    </source>
</evidence>
<keyword evidence="1" id="KW-0472">Membrane</keyword>
<feature type="transmembrane region" description="Helical" evidence="1">
    <location>
        <begin position="72"/>
        <end position="90"/>
    </location>
</feature>
<name>A0A8B6ENI4_MYTGA</name>
<keyword evidence="1" id="KW-1133">Transmembrane helix</keyword>
<dbReference type="EMBL" id="UYJE01005372">
    <property type="protein sequence ID" value="VDI36890.1"/>
    <property type="molecule type" value="Genomic_DNA"/>
</dbReference>
<dbReference type="AlphaFoldDB" id="A0A8B6ENI4"/>
<evidence type="ECO:0000313" key="2">
    <source>
        <dbReference type="EMBL" id="VDI36890.1"/>
    </source>
</evidence>
<proteinExistence type="predicted"/>
<accession>A0A8B6ENI4</accession>
<protein>
    <submittedName>
        <fullName evidence="2">Uncharacterized protein</fullName>
    </submittedName>
</protein>
<reference evidence="2" key="1">
    <citation type="submission" date="2018-11" db="EMBL/GenBank/DDBJ databases">
        <authorList>
            <person name="Alioto T."/>
            <person name="Alioto T."/>
        </authorList>
    </citation>
    <scope>NUCLEOTIDE SEQUENCE</scope>
</reference>